<reference evidence="1" key="1">
    <citation type="submission" date="2025-08" db="UniProtKB">
        <authorList>
            <consortium name="Ensembl"/>
        </authorList>
    </citation>
    <scope>IDENTIFICATION</scope>
</reference>
<keyword evidence="2" id="KW-1185">Reference proteome</keyword>
<name>A0A3B4Y555_SERLL</name>
<dbReference type="PANTHER" id="PTHR19297:SF96">
    <property type="entry name" value="BETA-1,3-GALACTOSYL-O-GLYCOSYL-GLYCOPROTEIN BETA-1,6-N-ACETYLGLUCOSAMINYLTRANSFERASE"/>
    <property type="match status" value="1"/>
</dbReference>
<dbReference type="STRING" id="1841481.ENSSLDP00000025995"/>
<dbReference type="GO" id="GO:0003829">
    <property type="term" value="F:beta-1,3-galactosyl-O-glycosyl-glycoprotein beta-1,6-N-acetylglucosaminyltransferase activity"/>
    <property type="evidence" value="ECO:0007669"/>
    <property type="project" value="TreeGrafter"/>
</dbReference>
<dbReference type="Proteomes" id="UP000261360">
    <property type="component" value="Unplaced"/>
</dbReference>
<dbReference type="PANTHER" id="PTHR19297">
    <property type="entry name" value="GLYCOSYLTRANSFERASE 14 FAMILY MEMBER"/>
    <property type="match status" value="1"/>
</dbReference>
<dbReference type="AlphaFoldDB" id="A0A3B4Y555"/>
<protein>
    <submittedName>
        <fullName evidence="1">Uncharacterized protein</fullName>
    </submittedName>
</protein>
<organism evidence="1 2">
    <name type="scientific">Seriola lalandi dorsalis</name>
    <dbReference type="NCBI Taxonomy" id="1841481"/>
    <lineage>
        <taxon>Eukaryota</taxon>
        <taxon>Metazoa</taxon>
        <taxon>Chordata</taxon>
        <taxon>Craniata</taxon>
        <taxon>Vertebrata</taxon>
        <taxon>Euteleostomi</taxon>
        <taxon>Actinopterygii</taxon>
        <taxon>Neopterygii</taxon>
        <taxon>Teleostei</taxon>
        <taxon>Neoteleostei</taxon>
        <taxon>Acanthomorphata</taxon>
        <taxon>Carangaria</taxon>
        <taxon>Carangiformes</taxon>
        <taxon>Carangidae</taxon>
        <taxon>Seriola</taxon>
    </lineage>
</organism>
<proteinExistence type="predicted"/>
<dbReference type="Ensembl" id="ENSSLDT00000026792.1">
    <property type="protein sequence ID" value="ENSSLDP00000025995.1"/>
    <property type="gene ID" value="ENSSLDG00000020203.1"/>
</dbReference>
<reference evidence="1" key="2">
    <citation type="submission" date="2025-09" db="UniProtKB">
        <authorList>
            <consortium name="Ensembl"/>
        </authorList>
    </citation>
    <scope>IDENTIFICATION</scope>
</reference>
<dbReference type="GeneTree" id="ENSGT00940000159331"/>
<sequence>NMADSIGVGCHCIFSCDEFLHSFHMHAIARLVKWHGHEGSLGSVHAVYPECHGNHVRSICVYGAGDLKWMLKQHHLFANKFDMDTDPIAIYCLEKYLRQKALAELY</sequence>
<evidence type="ECO:0000313" key="1">
    <source>
        <dbReference type="Ensembl" id="ENSSLDP00000025995.1"/>
    </source>
</evidence>
<evidence type="ECO:0000313" key="2">
    <source>
        <dbReference type="Proteomes" id="UP000261360"/>
    </source>
</evidence>
<accession>A0A3B4Y555</accession>